<dbReference type="SUPFAM" id="SSF55961">
    <property type="entry name" value="Bet v1-like"/>
    <property type="match status" value="1"/>
</dbReference>
<dbReference type="Pfam" id="PF08327">
    <property type="entry name" value="AHSA1"/>
    <property type="match status" value="1"/>
</dbReference>
<dbReference type="Proteomes" id="UP001501490">
    <property type="component" value="Unassembled WGS sequence"/>
</dbReference>
<dbReference type="InterPro" id="IPR013538">
    <property type="entry name" value="ASHA1/2-like_C"/>
</dbReference>
<reference evidence="4" key="1">
    <citation type="journal article" date="2019" name="Int. J. Syst. Evol. Microbiol.">
        <title>The Global Catalogue of Microorganisms (GCM) 10K type strain sequencing project: providing services to taxonomists for standard genome sequencing and annotation.</title>
        <authorList>
            <consortium name="The Broad Institute Genomics Platform"/>
            <consortium name="The Broad Institute Genome Sequencing Center for Infectious Disease"/>
            <person name="Wu L."/>
            <person name="Ma J."/>
        </authorList>
    </citation>
    <scope>NUCLEOTIDE SEQUENCE [LARGE SCALE GENOMIC DNA]</scope>
    <source>
        <strain evidence="4">JCM 16929</strain>
    </source>
</reference>
<name>A0ABP7A030_9ACTN</name>
<gene>
    <name evidence="3" type="ORF">GCM10022236_26860</name>
</gene>
<comment type="caution">
    <text evidence="3">The sequence shown here is derived from an EMBL/GenBank/DDBJ whole genome shotgun (WGS) entry which is preliminary data.</text>
</comment>
<comment type="similarity">
    <text evidence="1">Belongs to the AHA1 family.</text>
</comment>
<evidence type="ECO:0000256" key="1">
    <source>
        <dbReference type="ARBA" id="ARBA00006817"/>
    </source>
</evidence>
<proteinExistence type="inferred from homology"/>
<evidence type="ECO:0000313" key="3">
    <source>
        <dbReference type="EMBL" id="GAA3623077.1"/>
    </source>
</evidence>
<protein>
    <recommendedName>
        <fullName evidence="2">Activator of Hsp90 ATPase homologue 1/2-like C-terminal domain-containing protein</fullName>
    </recommendedName>
</protein>
<evidence type="ECO:0000313" key="4">
    <source>
        <dbReference type="Proteomes" id="UP001501490"/>
    </source>
</evidence>
<feature type="domain" description="Activator of Hsp90 ATPase homologue 1/2-like C-terminal" evidence="2">
    <location>
        <begin position="18"/>
        <end position="138"/>
    </location>
</feature>
<dbReference type="InterPro" id="IPR023393">
    <property type="entry name" value="START-like_dom_sf"/>
</dbReference>
<dbReference type="EMBL" id="BAABAB010000017">
    <property type="protein sequence ID" value="GAA3623077.1"/>
    <property type="molecule type" value="Genomic_DNA"/>
</dbReference>
<evidence type="ECO:0000259" key="2">
    <source>
        <dbReference type="Pfam" id="PF08327"/>
    </source>
</evidence>
<organism evidence="3 4">
    <name type="scientific">Microlunatus ginsengisoli</name>
    <dbReference type="NCBI Taxonomy" id="363863"/>
    <lineage>
        <taxon>Bacteria</taxon>
        <taxon>Bacillati</taxon>
        <taxon>Actinomycetota</taxon>
        <taxon>Actinomycetes</taxon>
        <taxon>Propionibacteriales</taxon>
        <taxon>Propionibacteriaceae</taxon>
        <taxon>Microlunatus</taxon>
    </lineage>
</organism>
<dbReference type="Gene3D" id="3.30.530.20">
    <property type="match status" value="1"/>
</dbReference>
<accession>A0ABP7A030</accession>
<sequence length="166" mass="18313">MIRDGGRTGLRFVRHYPHPIARVWRAITDSTQLRAWLPCDIVGERAQGAEIACEFWPAHVAKYSIPDPVLTGEIQVWEPPRIFQWTWGGDILRFELEPDAVSRTTLTFTTWLIETGAEGAANTAAGYHVCLTALDALLAGKPISITDSDDLVTQLEATYAVGTPGH</sequence>
<keyword evidence="4" id="KW-1185">Reference proteome</keyword>